<evidence type="ECO:0000256" key="2">
    <source>
        <dbReference type="ARBA" id="ARBA00006047"/>
    </source>
</evidence>
<dbReference type="NCBIfam" id="TIGR02094">
    <property type="entry name" value="more_P_ylases"/>
    <property type="match status" value="1"/>
</dbReference>
<dbReference type="GO" id="GO:0030170">
    <property type="term" value="F:pyridoxal phosphate binding"/>
    <property type="evidence" value="ECO:0007669"/>
    <property type="project" value="InterPro"/>
</dbReference>
<dbReference type="GO" id="GO:0005975">
    <property type="term" value="P:carbohydrate metabolic process"/>
    <property type="evidence" value="ECO:0007669"/>
    <property type="project" value="InterPro"/>
</dbReference>
<keyword evidence="5" id="KW-0328">Glycosyltransferase</keyword>
<evidence type="ECO:0000313" key="5">
    <source>
        <dbReference type="EMBL" id="MPM32554.1"/>
    </source>
</evidence>
<dbReference type="SUPFAM" id="SSF53756">
    <property type="entry name" value="UDP-Glycosyltransferase/glycogen phosphorylase"/>
    <property type="match status" value="1"/>
</dbReference>
<proteinExistence type="inferred from homology"/>
<dbReference type="EMBL" id="VSSQ01006395">
    <property type="protein sequence ID" value="MPM32554.1"/>
    <property type="molecule type" value="Genomic_DNA"/>
</dbReference>
<dbReference type="PIRSF" id="PIRSF000460">
    <property type="entry name" value="Pprylas_GlgP"/>
    <property type="match status" value="1"/>
</dbReference>
<feature type="domain" description="DUF3417" evidence="4">
    <location>
        <begin position="2"/>
        <end position="74"/>
    </location>
</feature>
<comment type="catalytic activity">
    <reaction evidence="1">
        <text>[(1-&gt;4)-alpha-D-glucosyl](n) + phosphate = [(1-&gt;4)-alpha-D-glucosyl](n-1) + alpha-D-glucose 1-phosphate</text>
        <dbReference type="Rhea" id="RHEA:41732"/>
        <dbReference type="Rhea" id="RHEA-COMP:9584"/>
        <dbReference type="Rhea" id="RHEA-COMP:9586"/>
        <dbReference type="ChEBI" id="CHEBI:15444"/>
        <dbReference type="ChEBI" id="CHEBI:43474"/>
        <dbReference type="ChEBI" id="CHEBI:58601"/>
        <dbReference type="EC" id="2.4.1.1"/>
    </reaction>
</comment>
<sequence length="805" mass="93020">MVSPHLWERSGYNPMAMLELMTLKEINELASNPEFLLRLDFVYREFEDYMDQPLDSGRPSVAYFCMEYGFHSSLKLYSGGLGVLAGDYLKQASDSGVRMVAVGLLFRYGYFSQSFTAGGEQISDYIPQKFSNLPMLPVRDVKGDWVKISVSFPGRLVVAKVWEVNVGRVKLFLLDTDIDDNNAQDRQITHKLYGGDWENRMKQELLLGVGGVKMLEYLELSFDVYHCNEGHAAFSVLERLKDYVQNHVMSFHQALETVRAQTLFTTHTPVPAGHDAFSEDMMRMYFAHFPEKLNLSWSEFIALGKIHPDRQDEKFSMSVLAMSCSQDVNGVSRIHGRVTREMFTDLYPGYFAEELYIDYVTNGVHLPTWSSQEIQNLSRKYEFDPNRCDQADPACWEVFNKMPDDEIWEVRRELKRKLLDFLKKKMAKDMTHRQESPRHIINVLEHFDENALYIGFARRFATYKRAHLLFKNLDKLRELVNNQTRPIRFVYAGKAHPADKAGQDYIKHIIEISRIPEFAGKIVFVENYDMEVARLLVAGVDVWLNTPTRPLEASGTSGIKACLNGVLNLSVLDGWWAEGYVPKGGWALKESRTYEDQALQDELDSETLYNLIEEEVLPLYFHRNQNDVPVDWVSYIKKNFTAIAPHFTMKRMLDEYYSKFYIPQAERSRDLRKDNYAAARALSSWKRRIMRNWDQISVAEINVHDSTVSPLLLGQDFYASVTLNMGELRAEDLALDIIFGQKEKDRVHKIIFKTEMKVKSVGNGQATYEVVIPNPRSGVFDYAIRMRPSNPALPNLQDFNLVKWL</sequence>
<dbReference type="GO" id="GO:0008184">
    <property type="term" value="F:glycogen phosphorylase activity"/>
    <property type="evidence" value="ECO:0007669"/>
    <property type="project" value="InterPro"/>
</dbReference>
<dbReference type="EC" id="2.4.1.1" evidence="5"/>
<dbReference type="PANTHER" id="PTHR42655">
    <property type="entry name" value="GLYCOGEN PHOSPHORYLASE"/>
    <property type="match status" value="1"/>
</dbReference>
<comment type="similarity">
    <text evidence="2">Belongs to the glycogen phosphorylase family.</text>
</comment>
<accession>A0A644Z333</accession>
<gene>
    <name evidence="5" type="primary">glgP_12</name>
    <name evidence="5" type="ORF">SDC9_79118</name>
</gene>
<dbReference type="Pfam" id="PF11897">
    <property type="entry name" value="DUF3417"/>
    <property type="match status" value="1"/>
</dbReference>
<dbReference type="Pfam" id="PF00343">
    <property type="entry name" value="Phosphorylase"/>
    <property type="match status" value="1"/>
</dbReference>
<dbReference type="InterPro" id="IPR052182">
    <property type="entry name" value="Glycogen/Maltodextrin_Phosph"/>
</dbReference>
<dbReference type="InterPro" id="IPR024517">
    <property type="entry name" value="Glycogen_phosphorylase_DUF3417"/>
</dbReference>
<keyword evidence="5" id="KW-0808">Transferase</keyword>
<evidence type="ECO:0000256" key="3">
    <source>
        <dbReference type="ARBA" id="ARBA00022533"/>
    </source>
</evidence>
<organism evidence="5">
    <name type="scientific">bioreactor metagenome</name>
    <dbReference type="NCBI Taxonomy" id="1076179"/>
    <lineage>
        <taxon>unclassified sequences</taxon>
        <taxon>metagenomes</taxon>
        <taxon>ecological metagenomes</taxon>
    </lineage>
</organism>
<dbReference type="AlphaFoldDB" id="A0A644Z333"/>
<dbReference type="Gene3D" id="3.40.50.2000">
    <property type="entry name" value="Glycogen Phosphorylase B"/>
    <property type="match status" value="3"/>
</dbReference>
<reference evidence="5" key="1">
    <citation type="submission" date="2019-08" db="EMBL/GenBank/DDBJ databases">
        <authorList>
            <person name="Kucharzyk K."/>
            <person name="Murdoch R.W."/>
            <person name="Higgins S."/>
            <person name="Loffler F."/>
        </authorList>
    </citation>
    <scope>NUCLEOTIDE SEQUENCE</scope>
</reference>
<dbReference type="PANTHER" id="PTHR42655:SF1">
    <property type="entry name" value="GLYCOGEN PHOSPHORYLASE"/>
    <property type="match status" value="1"/>
</dbReference>
<protein>
    <submittedName>
        <fullName evidence="5">Glycogen phosphorylase</fullName>
        <ecNumber evidence="5">2.4.1.1</ecNumber>
    </submittedName>
</protein>
<evidence type="ECO:0000259" key="4">
    <source>
        <dbReference type="Pfam" id="PF11897"/>
    </source>
</evidence>
<dbReference type="InterPro" id="IPR011834">
    <property type="entry name" value="Agluc_phsphrylas"/>
</dbReference>
<dbReference type="InterPro" id="IPR000811">
    <property type="entry name" value="Glyco_trans_35"/>
</dbReference>
<keyword evidence="3" id="KW-0021">Allosteric enzyme</keyword>
<comment type="caution">
    <text evidence="5">The sequence shown here is derived from an EMBL/GenBank/DDBJ whole genome shotgun (WGS) entry which is preliminary data.</text>
</comment>
<name>A0A644Z333_9ZZZZ</name>
<evidence type="ECO:0000256" key="1">
    <source>
        <dbReference type="ARBA" id="ARBA00001275"/>
    </source>
</evidence>